<organism evidence="3 4">
    <name type="scientific">Pseudocercospora eumusae</name>
    <dbReference type="NCBI Taxonomy" id="321146"/>
    <lineage>
        <taxon>Eukaryota</taxon>
        <taxon>Fungi</taxon>
        <taxon>Dikarya</taxon>
        <taxon>Ascomycota</taxon>
        <taxon>Pezizomycotina</taxon>
        <taxon>Dothideomycetes</taxon>
        <taxon>Dothideomycetidae</taxon>
        <taxon>Mycosphaerellales</taxon>
        <taxon>Mycosphaerellaceae</taxon>
        <taxon>Pseudocercospora</taxon>
    </lineage>
</organism>
<evidence type="ECO:0000313" key="3">
    <source>
        <dbReference type="EMBL" id="KXT03767.1"/>
    </source>
</evidence>
<feature type="region of interest" description="Disordered" evidence="2">
    <location>
        <begin position="1"/>
        <end position="30"/>
    </location>
</feature>
<dbReference type="EMBL" id="LFZN01000027">
    <property type="protein sequence ID" value="KXT03767.1"/>
    <property type="molecule type" value="Genomic_DNA"/>
</dbReference>
<gene>
    <name evidence="3" type="ORF">AC578_707</name>
</gene>
<dbReference type="PANTHER" id="PTHR13349:SF2">
    <property type="entry name" value="TRANSLATION MACHINERY-ASSOCIATED PROTEIN 16"/>
    <property type="match status" value="1"/>
</dbReference>
<dbReference type="InterPro" id="IPR021346">
    <property type="entry name" value="Tma16"/>
</dbReference>
<accession>A0A139HN05</accession>
<protein>
    <recommendedName>
        <fullName evidence="5">Translation machinery-associated protein 16</fullName>
    </recommendedName>
</protein>
<sequence length="179" mass="20546">MPSKLSKVQKHVTKKKGAKIHALHENSRDAIRLRRAAARDERVSNTNSTKEKQNRPWLDRVAFFQQNLPETLHPLEIAEVQTLIEQFLARHDEELAALKAERRPGRPASTRQTLLEQQFKTEHAEYESGFWLPNMQDEEALQKLDAWNASWLALAPLRFVRVDKAGGVKESHFPPRGAA</sequence>
<proteinExistence type="inferred from homology"/>
<evidence type="ECO:0000256" key="1">
    <source>
        <dbReference type="ARBA" id="ARBA00034127"/>
    </source>
</evidence>
<dbReference type="InterPro" id="IPR038356">
    <property type="entry name" value="Tma16_sf"/>
</dbReference>
<dbReference type="Gene3D" id="1.20.1440.170">
    <property type="entry name" value="Translation machinery-associated protein 16-like"/>
    <property type="match status" value="1"/>
</dbReference>
<evidence type="ECO:0008006" key="5">
    <source>
        <dbReference type="Google" id="ProtNLM"/>
    </source>
</evidence>
<dbReference type="GO" id="GO:0005634">
    <property type="term" value="C:nucleus"/>
    <property type="evidence" value="ECO:0007669"/>
    <property type="project" value="TreeGrafter"/>
</dbReference>
<name>A0A139HN05_9PEZI</name>
<reference evidence="3 4" key="1">
    <citation type="submission" date="2015-07" db="EMBL/GenBank/DDBJ databases">
        <title>Comparative genomics of the Sigatoka disease complex on banana suggests a link between parallel evolutionary changes in Pseudocercospora fijiensis and Pseudocercospora eumusae and increased virulence on the banana host.</title>
        <authorList>
            <person name="Chang T.-C."/>
            <person name="Salvucci A."/>
            <person name="Crous P.W."/>
            <person name="Stergiopoulos I."/>
        </authorList>
    </citation>
    <scope>NUCLEOTIDE SEQUENCE [LARGE SCALE GENOMIC DNA]</scope>
    <source>
        <strain evidence="3 4">CBS 114824</strain>
    </source>
</reference>
<comment type="similarity">
    <text evidence="1">Belongs to the TMA16 family.</text>
</comment>
<comment type="caution">
    <text evidence="3">The sequence shown here is derived from an EMBL/GenBank/DDBJ whole genome shotgun (WGS) entry which is preliminary data.</text>
</comment>
<dbReference type="OrthoDB" id="270284at2759"/>
<dbReference type="STRING" id="321146.A0A139HN05"/>
<dbReference type="PANTHER" id="PTHR13349">
    <property type="entry name" value="TRANSLATION MACHINERY-ASSOCIATED PROTEIN 16"/>
    <property type="match status" value="1"/>
</dbReference>
<evidence type="ECO:0000256" key="2">
    <source>
        <dbReference type="SAM" id="MobiDB-lite"/>
    </source>
</evidence>
<evidence type="ECO:0000313" key="4">
    <source>
        <dbReference type="Proteomes" id="UP000070133"/>
    </source>
</evidence>
<dbReference type="Proteomes" id="UP000070133">
    <property type="component" value="Unassembled WGS sequence"/>
</dbReference>
<dbReference type="Pfam" id="PF11176">
    <property type="entry name" value="Tma16"/>
    <property type="match status" value="1"/>
</dbReference>
<keyword evidence="4" id="KW-1185">Reference proteome</keyword>
<dbReference type="AlphaFoldDB" id="A0A139HN05"/>
<feature type="compositionally biased region" description="Basic residues" evidence="2">
    <location>
        <begin position="7"/>
        <end position="21"/>
    </location>
</feature>